<reference evidence="1" key="1">
    <citation type="journal article" date="2014" name="Int. J. Syst. Evol. Microbiol.">
        <title>Complete genome sequence of Corynebacterium casei LMG S-19264T (=DSM 44701T), isolated from a smear-ripened cheese.</title>
        <authorList>
            <consortium name="US DOE Joint Genome Institute (JGI-PGF)"/>
            <person name="Walter F."/>
            <person name="Albersmeier A."/>
            <person name="Kalinowski J."/>
            <person name="Ruckert C."/>
        </authorList>
    </citation>
    <scope>NUCLEOTIDE SEQUENCE</scope>
    <source>
        <strain evidence="1">CGMCC 1.12827</strain>
    </source>
</reference>
<protein>
    <submittedName>
        <fullName evidence="1">Uncharacterized protein</fullName>
    </submittedName>
</protein>
<reference evidence="1" key="2">
    <citation type="submission" date="2020-09" db="EMBL/GenBank/DDBJ databases">
        <authorList>
            <person name="Sun Q."/>
            <person name="Zhou Y."/>
        </authorList>
    </citation>
    <scope>NUCLEOTIDE SEQUENCE</scope>
    <source>
        <strain evidence="1">CGMCC 1.12827</strain>
    </source>
</reference>
<name>A0A916WWC5_9ACTN</name>
<dbReference type="Proteomes" id="UP000621454">
    <property type="component" value="Unassembled WGS sequence"/>
</dbReference>
<dbReference type="EMBL" id="BMGC01000017">
    <property type="protein sequence ID" value="GGB35690.1"/>
    <property type="molecule type" value="Genomic_DNA"/>
</dbReference>
<evidence type="ECO:0000313" key="2">
    <source>
        <dbReference type="Proteomes" id="UP000621454"/>
    </source>
</evidence>
<proteinExistence type="predicted"/>
<gene>
    <name evidence="1" type="ORF">GCM10011489_24660</name>
</gene>
<sequence>MFCAAMVTTYNGIAIPTSACHPQLGATNSSRGINSLADRCTSPVDAVIAMTIIAARKAPGTAHRGAAFTNTNQVSSTGATAAG</sequence>
<accession>A0A916WWC5</accession>
<dbReference type="AlphaFoldDB" id="A0A916WWC5"/>
<evidence type="ECO:0000313" key="1">
    <source>
        <dbReference type="EMBL" id="GGB35690.1"/>
    </source>
</evidence>
<comment type="caution">
    <text evidence="1">The sequence shown here is derived from an EMBL/GenBank/DDBJ whole genome shotgun (WGS) entry which is preliminary data.</text>
</comment>
<organism evidence="1 2">
    <name type="scientific">Gordonia jinhuaensis</name>
    <dbReference type="NCBI Taxonomy" id="1517702"/>
    <lineage>
        <taxon>Bacteria</taxon>
        <taxon>Bacillati</taxon>
        <taxon>Actinomycetota</taxon>
        <taxon>Actinomycetes</taxon>
        <taxon>Mycobacteriales</taxon>
        <taxon>Gordoniaceae</taxon>
        <taxon>Gordonia</taxon>
    </lineage>
</organism>
<keyword evidence="2" id="KW-1185">Reference proteome</keyword>